<dbReference type="Proteomes" id="UP001148629">
    <property type="component" value="Unassembled WGS sequence"/>
</dbReference>
<dbReference type="EMBL" id="JANRMS010000366">
    <property type="protein sequence ID" value="KAJ3541185.1"/>
    <property type="molecule type" value="Genomic_DNA"/>
</dbReference>
<gene>
    <name evidence="1" type="ORF">NM208_g4719</name>
</gene>
<comment type="caution">
    <text evidence="1">The sequence shown here is derived from an EMBL/GenBank/DDBJ whole genome shotgun (WGS) entry which is preliminary data.</text>
</comment>
<reference evidence="1" key="1">
    <citation type="submission" date="2022-08" db="EMBL/GenBank/DDBJ databases">
        <title>Genome Sequence of Fusarium decemcellulare.</title>
        <authorList>
            <person name="Buettner E."/>
        </authorList>
    </citation>
    <scope>NUCLEOTIDE SEQUENCE</scope>
    <source>
        <strain evidence="1">Babe19</strain>
    </source>
</reference>
<proteinExistence type="predicted"/>
<evidence type="ECO:0000313" key="2">
    <source>
        <dbReference type="Proteomes" id="UP001148629"/>
    </source>
</evidence>
<name>A0ACC1SJR4_9HYPO</name>
<protein>
    <submittedName>
        <fullName evidence="1">Uncharacterized protein</fullName>
    </submittedName>
</protein>
<sequence length="106" mass="12230">MYHRAIYVLERTLEELEARIVAKWGLDPSKILRTVYSIHGGSEVEMDDEIVRELRNGQDMTLEIDEVIRQTMGVNREREMAADLIDDAPKPAMSRPPSGFVLRLKF</sequence>
<organism evidence="1 2">
    <name type="scientific">Fusarium decemcellulare</name>
    <dbReference type="NCBI Taxonomy" id="57161"/>
    <lineage>
        <taxon>Eukaryota</taxon>
        <taxon>Fungi</taxon>
        <taxon>Dikarya</taxon>
        <taxon>Ascomycota</taxon>
        <taxon>Pezizomycotina</taxon>
        <taxon>Sordariomycetes</taxon>
        <taxon>Hypocreomycetidae</taxon>
        <taxon>Hypocreales</taxon>
        <taxon>Nectriaceae</taxon>
        <taxon>Fusarium</taxon>
        <taxon>Fusarium decemcellulare species complex</taxon>
    </lineage>
</organism>
<keyword evidence="2" id="KW-1185">Reference proteome</keyword>
<evidence type="ECO:0000313" key="1">
    <source>
        <dbReference type="EMBL" id="KAJ3541185.1"/>
    </source>
</evidence>
<accession>A0ACC1SJR4</accession>